<sequence length="24" mass="2931">MGFDEQYKEFERSYATISNMIDKK</sequence>
<proteinExistence type="predicted"/>
<accession>A0A0F9N6Y9</accession>
<protein>
    <submittedName>
        <fullName evidence="1">Uncharacterized protein</fullName>
    </submittedName>
</protein>
<organism evidence="1">
    <name type="scientific">marine sediment metagenome</name>
    <dbReference type="NCBI Taxonomy" id="412755"/>
    <lineage>
        <taxon>unclassified sequences</taxon>
        <taxon>metagenomes</taxon>
        <taxon>ecological metagenomes</taxon>
    </lineage>
</organism>
<dbReference type="AlphaFoldDB" id="A0A0F9N6Y9"/>
<evidence type="ECO:0000313" key="1">
    <source>
        <dbReference type="EMBL" id="KKN13689.1"/>
    </source>
</evidence>
<name>A0A0F9N6Y9_9ZZZZ</name>
<reference evidence="1" key="1">
    <citation type="journal article" date="2015" name="Nature">
        <title>Complex archaea that bridge the gap between prokaryotes and eukaryotes.</title>
        <authorList>
            <person name="Spang A."/>
            <person name="Saw J.H."/>
            <person name="Jorgensen S.L."/>
            <person name="Zaremba-Niedzwiedzka K."/>
            <person name="Martijn J."/>
            <person name="Lind A.E."/>
            <person name="van Eijk R."/>
            <person name="Schleper C."/>
            <person name="Guy L."/>
            <person name="Ettema T.J."/>
        </authorList>
    </citation>
    <scope>NUCLEOTIDE SEQUENCE</scope>
</reference>
<comment type="caution">
    <text evidence="1">The sequence shown here is derived from an EMBL/GenBank/DDBJ whole genome shotgun (WGS) entry which is preliminary data.</text>
</comment>
<dbReference type="EMBL" id="LAZR01003896">
    <property type="protein sequence ID" value="KKN13689.1"/>
    <property type="molecule type" value="Genomic_DNA"/>
</dbReference>
<feature type="non-terminal residue" evidence="1">
    <location>
        <position position="24"/>
    </location>
</feature>
<gene>
    <name evidence="1" type="ORF">LCGC14_1003910</name>
</gene>